<comment type="caution">
    <text evidence="2">The sequence shown here is derived from an EMBL/GenBank/DDBJ whole genome shotgun (WGS) entry which is preliminary data.</text>
</comment>
<sequence>MENLNDSGFDGRSSPPMTNNRPKRQAVESVAELDELLRSNLSLTKRRPEDTFDDTTSPVSSKNPDRPKSRRSNSYDNSPSQLLEQRRSLRVCGNNLKNIRHISALSTDSISPRSIQQMCSPRRKFPIESSNPYTKHRLGQTFSPMLTGAKKRTSILKGTQLPSKSTPSPSYDTSPIKSLRNVGELRTRSTLMSRLQNSQLE</sequence>
<feature type="region of interest" description="Disordered" evidence="1">
    <location>
        <begin position="1"/>
        <end position="83"/>
    </location>
</feature>
<proteinExistence type="predicted"/>
<protein>
    <submittedName>
        <fullName evidence="2">Uncharacterized protein</fullName>
    </submittedName>
</protein>
<dbReference type="AlphaFoldDB" id="A0A9P1IB92"/>
<evidence type="ECO:0000313" key="2">
    <source>
        <dbReference type="EMBL" id="CAI5441570.1"/>
    </source>
</evidence>
<accession>A0A9P1IB92</accession>
<gene>
    <name evidence="2" type="ORF">CAMP_LOCUS4207</name>
</gene>
<dbReference type="Proteomes" id="UP001152747">
    <property type="component" value="Unassembled WGS sequence"/>
</dbReference>
<feature type="compositionally biased region" description="Polar residues" evidence="1">
    <location>
        <begin position="72"/>
        <end position="83"/>
    </location>
</feature>
<feature type="compositionally biased region" description="Polar residues" evidence="1">
    <location>
        <begin position="157"/>
        <end position="176"/>
    </location>
</feature>
<evidence type="ECO:0000313" key="3">
    <source>
        <dbReference type="Proteomes" id="UP001152747"/>
    </source>
</evidence>
<dbReference type="EMBL" id="CANHGI010000002">
    <property type="protein sequence ID" value="CAI5441570.1"/>
    <property type="molecule type" value="Genomic_DNA"/>
</dbReference>
<dbReference type="OrthoDB" id="5819245at2759"/>
<keyword evidence="3" id="KW-1185">Reference proteome</keyword>
<reference evidence="2" key="1">
    <citation type="submission" date="2022-11" db="EMBL/GenBank/DDBJ databases">
        <authorList>
            <person name="Kikuchi T."/>
        </authorList>
    </citation>
    <scope>NUCLEOTIDE SEQUENCE</scope>
    <source>
        <strain evidence="2">PS1010</strain>
    </source>
</reference>
<organism evidence="2 3">
    <name type="scientific">Caenorhabditis angaria</name>
    <dbReference type="NCBI Taxonomy" id="860376"/>
    <lineage>
        <taxon>Eukaryota</taxon>
        <taxon>Metazoa</taxon>
        <taxon>Ecdysozoa</taxon>
        <taxon>Nematoda</taxon>
        <taxon>Chromadorea</taxon>
        <taxon>Rhabditida</taxon>
        <taxon>Rhabditina</taxon>
        <taxon>Rhabditomorpha</taxon>
        <taxon>Rhabditoidea</taxon>
        <taxon>Rhabditidae</taxon>
        <taxon>Peloderinae</taxon>
        <taxon>Caenorhabditis</taxon>
    </lineage>
</organism>
<feature type="region of interest" description="Disordered" evidence="1">
    <location>
        <begin position="157"/>
        <end position="178"/>
    </location>
</feature>
<evidence type="ECO:0000256" key="1">
    <source>
        <dbReference type="SAM" id="MobiDB-lite"/>
    </source>
</evidence>
<name>A0A9P1IB92_9PELO</name>